<proteinExistence type="predicted"/>
<name>A0A8X8B8C7_BRACI</name>
<dbReference type="EMBL" id="JAAMPC010000002">
    <property type="protein sequence ID" value="KAG2324852.1"/>
    <property type="molecule type" value="Genomic_DNA"/>
</dbReference>
<evidence type="ECO:0000313" key="1">
    <source>
        <dbReference type="EMBL" id="KAG2324852.1"/>
    </source>
</evidence>
<keyword evidence="2" id="KW-1185">Reference proteome</keyword>
<comment type="caution">
    <text evidence="1">The sequence shown here is derived from an EMBL/GenBank/DDBJ whole genome shotgun (WGS) entry which is preliminary data.</text>
</comment>
<organism evidence="1 2">
    <name type="scientific">Brassica carinata</name>
    <name type="common">Ethiopian mustard</name>
    <name type="synonym">Abyssinian cabbage</name>
    <dbReference type="NCBI Taxonomy" id="52824"/>
    <lineage>
        <taxon>Eukaryota</taxon>
        <taxon>Viridiplantae</taxon>
        <taxon>Streptophyta</taxon>
        <taxon>Embryophyta</taxon>
        <taxon>Tracheophyta</taxon>
        <taxon>Spermatophyta</taxon>
        <taxon>Magnoliopsida</taxon>
        <taxon>eudicotyledons</taxon>
        <taxon>Gunneridae</taxon>
        <taxon>Pentapetalae</taxon>
        <taxon>rosids</taxon>
        <taxon>malvids</taxon>
        <taxon>Brassicales</taxon>
        <taxon>Brassicaceae</taxon>
        <taxon>Brassiceae</taxon>
        <taxon>Brassica</taxon>
    </lineage>
</organism>
<evidence type="ECO:0000313" key="2">
    <source>
        <dbReference type="Proteomes" id="UP000886595"/>
    </source>
</evidence>
<dbReference type="AlphaFoldDB" id="A0A8X8B8C7"/>
<reference evidence="1 2" key="1">
    <citation type="submission" date="2020-02" db="EMBL/GenBank/DDBJ databases">
        <authorList>
            <person name="Ma Q."/>
            <person name="Huang Y."/>
            <person name="Song X."/>
            <person name="Pei D."/>
        </authorList>
    </citation>
    <scope>NUCLEOTIDE SEQUENCE [LARGE SCALE GENOMIC DNA]</scope>
    <source>
        <strain evidence="1">Sxm20200214</strain>
        <tissue evidence="1">Leaf</tissue>
    </source>
</reference>
<dbReference type="Proteomes" id="UP000886595">
    <property type="component" value="Unassembled WGS sequence"/>
</dbReference>
<gene>
    <name evidence="1" type="ORF">Bca52824_007580</name>
</gene>
<sequence>MLWVRRGELIRRYGMFWVGDELVVRKSQAEAFLRLALRCVRYKKEDPVSGMIEVGKDLKIHGALASELFENGLMEPQISCVESIR</sequence>
<protein>
    <submittedName>
        <fullName evidence="1">Uncharacterized protein</fullName>
    </submittedName>
</protein>
<accession>A0A8X8B8C7</accession>